<organism evidence="2 3">
    <name type="scientific">Pseudomonas fluorescens</name>
    <dbReference type="NCBI Taxonomy" id="294"/>
    <lineage>
        <taxon>Bacteria</taxon>
        <taxon>Pseudomonadati</taxon>
        <taxon>Pseudomonadota</taxon>
        <taxon>Gammaproteobacteria</taxon>
        <taxon>Pseudomonadales</taxon>
        <taxon>Pseudomonadaceae</taxon>
        <taxon>Pseudomonas</taxon>
    </lineage>
</organism>
<comment type="caution">
    <text evidence="2">The sequence shown here is derived from an EMBL/GenBank/DDBJ whole genome shotgun (WGS) entry which is preliminary data.</text>
</comment>
<evidence type="ECO:0000256" key="1">
    <source>
        <dbReference type="SAM" id="MobiDB-lite"/>
    </source>
</evidence>
<dbReference type="AlphaFoldDB" id="A0A162BP94"/>
<name>A0A162BP94_PSEFL</name>
<dbReference type="Pfam" id="PF19619">
    <property type="entry name" value="DUF6124"/>
    <property type="match status" value="1"/>
</dbReference>
<proteinExistence type="predicted"/>
<feature type="region of interest" description="Disordered" evidence="1">
    <location>
        <begin position="1"/>
        <end position="22"/>
    </location>
</feature>
<reference evidence="2 3" key="2">
    <citation type="journal article" date="2018" name="Nature">
        <title>Mutant phenotypes for thousands of bacterial genes of unknown function.</title>
        <authorList>
            <person name="Price M.N."/>
            <person name="Wetmore K.M."/>
            <person name="Waters R.J."/>
            <person name="Callaghan M."/>
            <person name="Ray J."/>
            <person name="Liu H."/>
            <person name="Kuehl J.V."/>
            <person name="Melnyk R.A."/>
            <person name="Lamson J.S."/>
            <person name="Suh Y."/>
            <person name="Carlson H.K."/>
            <person name="Esquivel Z."/>
            <person name="Sadeeshkumar H."/>
            <person name="Chakraborty R."/>
            <person name="Zane G.M."/>
            <person name="Rubin B.E."/>
            <person name="Wall J.D."/>
            <person name="Visel A."/>
            <person name="Bristow J."/>
            <person name="Blow M.J."/>
            <person name="Arkin A.P."/>
            <person name="Deutschbauer A.M."/>
        </authorList>
    </citation>
    <scope>NUCLEOTIDE SEQUENCE [LARGE SCALE GENOMIC DNA]</scope>
    <source>
        <strain evidence="2 3">FW300-N1B4</strain>
    </source>
</reference>
<evidence type="ECO:0008006" key="4">
    <source>
        <dbReference type="Google" id="ProtNLM"/>
    </source>
</evidence>
<sequence length="129" mass="13994">MIKDSPNPPEAEPEIETETDPVSPYAFLNSRKLHDAAIRALDHYLAPAAEKKAKADRRPSTIFVIGPNVDSETLLAHACETLATANVMASELAFDLTGPTCNLVLGIQQMISLAELSVNRVLDNLDPQQ</sequence>
<evidence type="ECO:0000313" key="3">
    <source>
        <dbReference type="Proteomes" id="UP000076489"/>
    </source>
</evidence>
<accession>A0A162BP94</accession>
<dbReference type="Proteomes" id="UP000076489">
    <property type="component" value="Unassembled WGS sequence"/>
</dbReference>
<feature type="compositionally biased region" description="Pro residues" evidence="1">
    <location>
        <begin position="1"/>
        <end position="10"/>
    </location>
</feature>
<dbReference type="RefSeq" id="WP_063342627.1">
    <property type="nucleotide sequence ID" value="NZ_LUKJ01000003.1"/>
</dbReference>
<dbReference type="OrthoDB" id="6886101at2"/>
<dbReference type="EMBL" id="LUKJ01000003">
    <property type="protein sequence ID" value="KZN18333.1"/>
    <property type="molecule type" value="Genomic_DNA"/>
</dbReference>
<reference evidence="3" key="1">
    <citation type="submission" date="2016-03" db="EMBL/GenBank/DDBJ databases">
        <authorList>
            <person name="Ray J."/>
            <person name="Price M."/>
            <person name="Deutschbauer A."/>
        </authorList>
    </citation>
    <scope>NUCLEOTIDE SEQUENCE [LARGE SCALE GENOMIC DNA]</scope>
    <source>
        <strain evidence="3">FW300-N1B4</strain>
    </source>
</reference>
<protein>
    <recommendedName>
        <fullName evidence="4">DUF3077 domain-containing protein</fullName>
    </recommendedName>
</protein>
<gene>
    <name evidence="2" type="ORF">A1D17_20020</name>
</gene>
<evidence type="ECO:0000313" key="2">
    <source>
        <dbReference type="EMBL" id="KZN18333.1"/>
    </source>
</evidence>